<reference evidence="7" key="2">
    <citation type="submission" date="2017-06" db="EMBL/GenBank/DDBJ databases">
        <authorList>
            <person name="LiPuma J."/>
            <person name="Spilker T."/>
        </authorList>
    </citation>
    <scope>NUCLEOTIDE SEQUENCE [LARGE SCALE GENOMIC DNA]</scope>
    <source>
        <strain evidence="7">AU17325</strain>
    </source>
</reference>
<dbReference type="Proteomes" id="UP000214600">
    <property type="component" value="Unassembled WGS sequence"/>
</dbReference>
<dbReference type="Pfam" id="PF00436">
    <property type="entry name" value="SSB"/>
    <property type="match status" value="1"/>
</dbReference>
<proteinExistence type="predicted"/>
<evidence type="ECO:0000256" key="2">
    <source>
        <dbReference type="PIRNR" id="PIRNR002070"/>
    </source>
</evidence>
<accession>A0A228HPD8</accession>
<dbReference type="EMBL" id="NKFA01000041">
    <property type="protein sequence ID" value="OXI31987.1"/>
    <property type="molecule type" value="Genomic_DNA"/>
</dbReference>
<reference evidence="5" key="1">
    <citation type="submission" date="2017-06" db="EMBL/GenBank/DDBJ databases">
        <authorList>
            <person name="Kim H.J."/>
            <person name="Triplett B.A."/>
        </authorList>
    </citation>
    <scope>NUCLEOTIDE SEQUENCE [LARGE SCALE GENOMIC DNA]</scope>
    <source>
        <strain evidence="5">AU17325</strain>
    </source>
</reference>
<accession>A0A6P2SM36</accession>
<dbReference type="Gene3D" id="2.40.50.140">
    <property type="entry name" value="Nucleic acid-binding proteins"/>
    <property type="match status" value="1"/>
</dbReference>
<keyword evidence="1 2" id="KW-0238">DNA-binding</keyword>
<sequence length="157" mass="17452">MRNTNVCFIHGRIGKDPEVRFLPSGTPVAKFSLCSNDDYFDKKAGRWVEVAEWHDCVVVGDFAEKVAEKYQRGDVVNITCRVKPRNYEKNGQKFKVVEMYVQSMELIAKKGELVRQQSNGHAGSRGNGQQQGGNEQSRDEGPSYAGGYGDEDGGPAF</sequence>
<evidence type="ECO:0000313" key="8">
    <source>
        <dbReference type="Proteomes" id="UP000494261"/>
    </source>
</evidence>
<dbReference type="NCBIfam" id="TIGR00621">
    <property type="entry name" value="ssb"/>
    <property type="match status" value="1"/>
</dbReference>
<reference evidence="6 8" key="4">
    <citation type="submission" date="2019-09" db="EMBL/GenBank/DDBJ databases">
        <authorList>
            <person name="Depoorter E."/>
        </authorList>
    </citation>
    <scope>NUCLEOTIDE SEQUENCE [LARGE SCALE GENOMIC DNA]</scope>
    <source>
        <strain evidence="6">LMG 13014</strain>
    </source>
</reference>
<dbReference type="GO" id="GO:0009295">
    <property type="term" value="C:nucleoid"/>
    <property type="evidence" value="ECO:0007669"/>
    <property type="project" value="TreeGrafter"/>
</dbReference>
<dbReference type="SUPFAM" id="SSF50249">
    <property type="entry name" value="Nucleic acid-binding proteins"/>
    <property type="match status" value="1"/>
</dbReference>
<dbReference type="AlphaFoldDB" id="A0A228HPD8"/>
<dbReference type="EMBL" id="CABVQC010000087">
    <property type="protein sequence ID" value="VWC49059.1"/>
    <property type="molecule type" value="Genomic_DNA"/>
</dbReference>
<evidence type="ECO:0000256" key="4">
    <source>
        <dbReference type="SAM" id="MobiDB-lite"/>
    </source>
</evidence>
<dbReference type="GO" id="GO:0006260">
    <property type="term" value="P:DNA replication"/>
    <property type="evidence" value="ECO:0007669"/>
    <property type="project" value="InterPro"/>
</dbReference>
<evidence type="ECO:0000313" key="6">
    <source>
        <dbReference type="EMBL" id="VWC49059.1"/>
    </source>
</evidence>
<dbReference type="PIRSF" id="PIRSF002070">
    <property type="entry name" value="SSB"/>
    <property type="match status" value="1"/>
</dbReference>
<protein>
    <recommendedName>
        <fullName evidence="2 3">Single-stranded DNA-binding protein</fullName>
    </recommendedName>
</protein>
<dbReference type="PANTHER" id="PTHR10302">
    <property type="entry name" value="SINGLE-STRANDED DNA-BINDING PROTEIN"/>
    <property type="match status" value="1"/>
</dbReference>
<dbReference type="RefSeq" id="WP_025584639.1">
    <property type="nucleotide sequence ID" value="NZ_CABVQC010000087.1"/>
</dbReference>
<evidence type="ECO:0000313" key="7">
    <source>
        <dbReference type="Proteomes" id="UP000214600"/>
    </source>
</evidence>
<dbReference type="InterPro" id="IPR000424">
    <property type="entry name" value="Primosome_PriB/ssb"/>
</dbReference>
<reference evidence="5 7" key="3">
    <citation type="submission" date="2017-08" db="EMBL/GenBank/DDBJ databases">
        <title>WGS of novel Burkholderia cepaca complex species.</title>
        <authorList>
            <person name="Lipuma J."/>
            <person name="Spilker T."/>
        </authorList>
    </citation>
    <scope>NUCLEOTIDE SEQUENCE [LARGE SCALE GENOMIC DNA]</scope>
    <source>
        <strain evidence="5 7">AU17325</strain>
    </source>
</reference>
<dbReference type="GeneID" id="99664769"/>
<organism evidence="5 7">
    <name type="scientific">Burkholderia aenigmatica</name>
    <dbReference type="NCBI Taxonomy" id="2015348"/>
    <lineage>
        <taxon>Bacteria</taxon>
        <taxon>Pseudomonadati</taxon>
        <taxon>Pseudomonadota</taxon>
        <taxon>Betaproteobacteria</taxon>
        <taxon>Burkholderiales</taxon>
        <taxon>Burkholderiaceae</taxon>
        <taxon>Burkholderia</taxon>
        <taxon>Burkholderia cepacia complex</taxon>
    </lineage>
</organism>
<dbReference type="PROSITE" id="PS50935">
    <property type="entry name" value="SSB"/>
    <property type="match status" value="1"/>
</dbReference>
<gene>
    <name evidence="6" type="ORF">BLA13014_07554</name>
    <name evidence="5" type="ORF">CFB84_41445</name>
</gene>
<dbReference type="CDD" id="cd04496">
    <property type="entry name" value="SSB_OBF"/>
    <property type="match status" value="1"/>
</dbReference>
<dbReference type="OrthoDB" id="9809878at2"/>
<feature type="region of interest" description="Disordered" evidence="4">
    <location>
        <begin position="116"/>
        <end position="157"/>
    </location>
</feature>
<evidence type="ECO:0000256" key="3">
    <source>
        <dbReference type="RuleBase" id="RU000524"/>
    </source>
</evidence>
<dbReference type="GO" id="GO:0003697">
    <property type="term" value="F:single-stranded DNA binding"/>
    <property type="evidence" value="ECO:0007669"/>
    <property type="project" value="InterPro"/>
</dbReference>
<dbReference type="InterPro" id="IPR012340">
    <property type="entry name" value="NA-bd_OB-fold"/>
</dbReference>
<evidence type="ECO:0000313" key="5">
    <source>
        <dbReference type="EMBL" id="OXI31987.1"/>
    </source>
</evidence>
<dbReference type="PANTHER" id="PTHR10302:SF27">
    <property type="entry name" value="SINGLE-STRANDED DNA-BINDING PROTEIN"/>
    <property type="match status" value="1"/>
</dbReference>
<dbReference type="Proteomes" id="UP000494261">
    <property type="component" value="Unassembled WGS sequence"/>
</dbReference>
<evidence type="ECO:0000256" key="1">
    <source>
        <dbReference type="ARBA" id="ARBA00023125"/>
    </source>
</evidence>
<name>A0A228HPD8_9BURK</name>
<dbReference type="InterPro" id="IPR011344">
    <property type="entry name" value="ssDNA-bd"/>
</dbReference>